<evidence type="ECO:0000256" key="3">
    <source>
        <dbReference type="ARBA" id="ARBA00022723"/>
    </source>
</evidence>
<dbReference type="EMBL" id="DVNA01000205">
    <property type="protein sequence ID" value="HIU55942.1"/>
    <property type="molecule type" value="Genomic_DNA"/>
</dbReference>
<evidence type="ECO:0000256" key="2">
    <source>
        <dbReference type="ARBA" id="ARBA00022596"/>
    </source>
</evidence>
<dbReference type="InterPro" id="IPR003495">
    <property type="entry name" value="CobW/HypB/UreG_nucleotide-bd"/>
</dbReference>
<keyword evidence="7" id="KW-0342">GTP-binding</keyword>
<dbReference type="PANTHER" id="PTHR30134">
    <property type="entry name" value="HYDROGENASE PROTEIN ASSEMBLY PROTEIN, NICKEL CHAPERONE"/>
    <property type="match status" value="1"/>
</dbReference>
<dbReference type="Gene3D" id="3.40.50.300">
    <property type="entry name" value="P-loop containing nucleotide triphosphate hydrolases"/>
    <property type="match status" value="1"/>
</dbReference>
<dbReference type="GO" id="GO:0005525">
    <property type="term" value="F:GTP binding"/>
    <property type="evidence" value="ECO:0007669"/>
    <property type="project" value="UniProtKB-KW"/>
</dbReference>
<dbReference type="PIRSF" id="PIRSF005624">
    <property type="entry name" value="Ni-bind_GTPase"/>
    <property type="match status" value="1"/>
</dbReference>
<dbReference type="GO" id="GO:0008270">
    <property type="term" value="F:zinc ion binding"/>
    <property type="evidence" value="ECO:0007669"/>
    <property type="project" value="TreeGrafter"/>
</dbReference>
<dbReference type="AlphaFoldDB" id="A0A9D1SDT9"/>
<name>A0A9D1SDT9_9BACT</name>
<accession>A0A9D1SDT9</accession>
<evidence type="ECO:0000256" key="7">
    <source>
        <dbReference type="ARBA" id="ARBA00023134"/>
    </source>
</evidence>
<dbReference type="GO" id="GO:0016151">
    <property type="term" value="F:nickel cation binding"/>
    <property type="evidence" value="ECO:0007669"/>
    <property type="project" value="InterPro"/>
</dbReference>
<dbReference type="Pfam" id="PF02492">
    <property type="entry name" value="cobW"/>
    <property type="match status" value="1"/>
</dbReference>
<dbReference type="NCBIfam" id="TIGR00073">
    <property type="entry name" value="hypB"/>
    <property type="match status" value="1"/>
</dbReference>
<evidence type="ECO:0000256" key="4">
    <source>
        <dbReference type="ARBA" id="ARBA00022741"/>
    </source>
</evidence>
<keyword evidence="6" id="KW-0862">Zinc</keyword>
<keyword evidence="5" id="KW-0378">Hydrolase</keyword>
<evidence type="ECO:0000259" key="8">
    <source>
        <dbReference type="Pfam" id="PF02492"/>
    </source>
</evidence>
<protein>
    <submittedName>
        <fullName evidence="9">Hydrogenase nickel incorporation protein HypB</fullName>
    </submittedName>
</protein>
<dbReference type="Proteomes" id="UP000824112">
    <property type="component" value="Unassembled WGS sequence"/>
</dbReference>
<feature type="domain" description="CobW/HypB/UreG nucleotide-binding" evidence="8">
    <location>
        <begin position="69"/>
        <end position="228"/>
    </location>
</feature>
<keyword evidence="2" id="KW-0533">Nickel</keyword>
<dbReference type="GO" id="GO:0051604">
    <property type="term" value="P:protein maturation"/>
    <property type="evidence" value="ECO:0007669"/>
    <property type="project" value="InterPro"/>
</dbReference>
<dbReference type="InterPro" id="IPR027417">
    <property type="entry name" value="P-loop_NTPase"/>
</dbReference>
<organism evidence="9 10">
    <name type="scientific">Candidatus Gallibacteroides avistercoris</name>
    <dbReference type="NCBI Taxonomy" id="2840833"/>
    <lineage>
        <taxon>Bacteria</taxon>
        <taxon>Pseudomonadati</taxon>
        <taxon>Bacteroidota</taxon>
        <taxon>Bacteroidia</taxon>
        <taxon>Bacteroidales</taxon>
        <taxon>Bacteroidaceae</taxon>
        <taxon>Bacteroidaceae incertae sedis</taxon>
        <taxon>Candidatus Gallibacteroides</taxon>
    </lineage>
</organism>
<evidence type="ECO:0000256" key="6">
    <source>
        <dbReference type="ARBA" id="ARBA00022833"/>
    </source>
</evidence>
<comment type="caution">
    <text evidence="9">The sequence shown here is derived from an EMBL/GenBank/DDBJ whole genome shotgun (WGS) entry which is preliminary data.</text>
</comment>
<dbReference type="SUPFAM" id="SSF52540">
    <property type="entry name" value="P-loop containing nucleoside triphosphate hydrolases"/>
    <property type="match status" value="1"/>
</dbReference>
<dbReference type="InterPro" id="IPR004392">
    <property type="entry name" value="Hyd_mat_HypB"/>
</dbReference>
<evidence type="ECO:0000256" key="1">
    <source>
        <dbReference type="ARBA" id="ARBA00006211"/>
    </source>
</evidence>
<keyword evidence="4" id="KW-0547">Nucleotide-binding</keyword>
<reference evidence="9" key="1">
    <citation type="submission" date="2020-10" db="EMBL/GenBank/DDBJ databases">
        <authorList>
            <person name="Gilroy R."/>
        </authorList>
    </citation>
    <scope>NUCLEOTIDE SEQUENCE</scope>
    <source>
        <strain evidence="9">CHK158-818</strain>
    </source>
</reference>
<dbReference type="GO" id="GO:0003924">
    <property type="term" value="F:GTPase activity"/>
    <property type="evidence" value="ECO:0007669"/>
    <property type="project" value="InterPro"/>
</dbReference>
<comment type="similarity">
    <text evidence="1">Belongs to the SIMIBI class G3E GTPase family. HypB/HupM subfamily.</text>
</comment>
<sequence>MCRTCGCSEHHLVQEPHLTHEQMHSWGIEHHHHPENRSVIEVEKDILSHNNHMAERIRGYLDARNIYAINLVSSPGSGKTSLLEATIKALTGKIEMGVIEGDQHTSNDAKRIMDLGVHTVQINTETGCHLEAGEIYNTIKQMNLPTDSLLFIENIGNLVCPALFDLGENERAVMISVTEGDDKPLKYPYMFESAHTCIINKIDLLPYLQCNIEEIKQNALSINPHLLFFEVSALQGIGMENWISHLLQHTQS</sequence>
<proteinExistence type="inferred from homology"/>
<reference evidence="9" key="2">
    <citation type="journal article" date="2021" name="PeerJ">
        <title>Extensive microbial diversity within the chicken gut microbiome revealed by metagenomics and culture.</title>
        <authorList>
            <person name="Gilroy R."/>
            <person name="Ravi A."/>
            <person name="Getino M."/>
            <person name="Pursley I."/>
            <person name="Horton D.L."/>
            <person name="Alikhan N.F."/>
            <person name="Baker D."/>
            <person name="Gharbi K."/>
            <person name="Hall N."/>
            <person name="Watson M."/>
            <person name="Adriaenssens E.M."/>
            <person name="Foster-Nyarko E."/>
            <person name="Jarju S."/>
            <person name="Secka A."/>
            <person name="Antonio M."/>
            <person name="Oren A."/>
            <person name="Chaudhuri R.R."/>
            <person name="La Ragione R."/>
            <person name="Hildebrand F."/>
            <person name="Pallen M.J."/>
        </authorList>
    </citation>
    <scope>NUCLEOTIDE SEQUENCE</scope>
    <source>
        <strain evidence="9">CHK158-818</strain>
    </source>
</reference>
<keyword evidence="3" id="KW-0479">Metal-binding</keyword>
<gene>
    <name evidence="9" type="primary">hypB</name>
    <name evidence="9" type="ORF">IAB03_09080</name>
</gene>
<dbReference type="PANTHER" id="PTHR30134:SF2">
    <property type="entry name" value="HYDROGENASE MATURATION FACTOR HYPB"/>
    <property type="match status" value="1"/>
</dbReference>
<evidence type="ECO:0000313" key="10">
    <source>
        <dbReference type="Proteomes" id="UP000824112"/>
    </source>
</evidence>
<evidence type="ECO:0000313" key="9">
    <source>
        <dbReference type="EMBL" id="HIU55942.1"/>
    </source>
</evidence>
<evidence type="ECO:0000256" key="5">
    <source>
        <dbReference type="ARBA" id="ARBA00022801"/>
    </source>
</evidence>